<accession>A0A3B7LV67</accession>
<organism evidence="1 2">
    <name type="scientific">Acinetobacter chinensis</name>
    <dbReference type="NCBI Taxonomy" id="2004650"/>
    <lineage>
        <taxon>Bacteria</taxon>
        <taxon>Pseudomonadati</taxon>
        <taxon>Pseudomonadota</taxon>
        <taxon>Gammaproteobacteria</taxon>
        <taxon>Moraxellales</taxon>
        <taxon>Moraxellaceae</taxon>
        <taxon>Acinetobacter</taxon>
    </lineage>
</organism>
<reference evidence="2" key="1">
    <citation type="submission" date="2018-09" db="EMBL/GenBank/DDBJ databases">
        <title>The complete genome of Acinetobacter sp. strain WCHAc010005.</title>
        <authorList>
            <person name="Hu Y."/>
            <person name="Long H."/>
            <person name="Feng Y."/>
            <person name="Zong Z."/>
        </authorList>
    </citation>
    <scope>NUCLEOTIDE SEQUENCE [LARGE SCALE GENOMIC DNA]</scope>
    <source>
        <strain evidence="2">WCHAc010005</strain>
    </source>
</reference>
<proteinExistence type="predicted"/>
<dbReference type="Pfam" id="PF14085">
    <property type="entry name" value="DUF4265"/>
    <property type="match status" value="1"/>
</dbReference>
<dbReference type="KEGG" id="achi:CDG60_09405"/>
<dbReference type="Proteomes" id="UP000263753">
    <property type="component" value="Chromosome"/>
</dbReference>
<name>A0A3B7LV67_9GAMM</name>
<gene>
    <name evidence="1" type="ORF">CDG60_09405</name>
</gene>
<sequence length="152" mass="17610">MIYHKVGVNYINLDNEDDYEWLVCVKNDQNSYKVKSLPFFINHFALDDIITVNINDISGVYICGERIQSSGSSIIRIIFYNLTTDFIDSVINYLDSLGCTCGSMAKHFYSINIPENVDYQSLEKYMNSFYISNLEYSEGCISDKHWSDMKKI</sequence>
<protein>
    <submittedName>
        <fullName evidence="1">DUF4265 domain-containing protein</fullName>
    </submittedName>
</protein>
<dbReference type="RefSeq" id="WP_087514207.1">
    <property type="nucleotide sequence ID" value="NZ_CP032134.1"/>
</dbReference>
<evidence type="ECO:0000313" key="2">
    <source>
        <dbReference type="Proteomes" id="UP000263753"/>
    </source>
</evidence>
<dbReference type="EMBL" id="CP032134">
    <property type="protein sequence ID" value="AXY56760.1"/>
    <property type="molecule type" value="Genomic_DNA"/>
</dbReference>
<evidence type="ECO:0000313" key="1">
    <source>
        <dbReference type="EMBL" id="AXY56760.1"/>
    </source>
</evidence>
<dbReference type="InterPro" id="IPR025361">
    <property type="entry name" value="DUF4265"/>
</dbReference>
<dbReference type="AlphaFoldDB" id="A0A3B7LV67"/>